<organism evidence="1">
    <name type="scientific">marine sediment metagenome</name>
    <dbReference type="NCBI Taxonomy" id="412755"/>
    <lineage>
        <taxon>unclassified sequences</taxon>
        <taxon>metagenomes</taxon>
        <taxon>ecological metagenomes</taxon>
    </lineage>
</organism>
<dbReference type="AlphaFoldDB" id="A0A0F9UD91"/>
<name>A0A0F9UD91_9ZZZZ</name>
<sequence length="182" mass="19148">MSSALRGVCTARGIVGSATDSSRGYLTVVIPMTRKGLIISDRRNVGPNKGFSTLLLVRPITGRSSLGHGTGDNLARGIVMSNSATGTIVEFESATFKTNAAIYRANKRMVDAASRYDSVDDAKAGLDAAWKVLEAQVENGSGYTPDSKLGFGSDNATVIAESLLGRRNSVGATRKSFNDLGR</sequence>
<evidence type="ECO:0000313" key="1">
    <source>
        <dbReference type="EMBL" id="KKN91155.1"/>
    </source>
</evidence>
<reference evidence="1" key="1">
    <citation type="journal article" date="2015" name="Nature">
        <title>Complex archaea that bridge the gap between prokaryotes and eukaryotes.</title>
        <authorList>
            <person name="Spang A."/>
            <person name="Saw J.H."/>
            <person name="Jorgensen S.L."/>
            <person name="Zaremba-Niedzwiedzka K."/>
            <person name="Martijn J."/>
            <person name="Lind A.E."/>
            <person name="van Eijk R."/>
            <person name="Schleper C."/>
            <person name="Guy L."/>
            <person name="Ettema T.J."/>
        </authorList>
    </citation>
    <scope>NUCLEOTIDE SEQUENCE</scope>
</reference>
<protein>
    <submittedName>
        <fullName evidence="1">Uncharacterized protein</fullName>
    </submittedName>
</protein>
<proteinExistence type="predicted"/>
<dbReference type="EMBL" id="LAZR01000105">
    <property type="protein sequence ID" value="KKN91155.1"/>
    <property type="molecule type" value="Genomic_DNA"/>
</dbReference>
<gene>
    <name evidence="1" type="ORF">LCGC14_0220200</name>
</gene>
<comment type="caution">
    <text evidence="1">The sequence shown here is derived from an EMBL/GenBank/DDBJ whole genome shotgun (WGS) entry which is preliminary data.</text>
</comment>
<accession>A0A0F9UD91</accession>